<dbReference type="SMR" id="Q9A2G4"/>
<feature type="domain" description="Organic solvent tolerance-like N-terminal" evidence="3">
    <location>
        <begin position="39"/>
        <end position="151"/>
    </location>
</feature>
<dbReference type="GO" id="GO:0030288">
    <property type="term" value="C:outer membrane-bounded periplasmic space"/>
    <property type="evidence" value="ECO:0007669"/>
    <property type="project" value="TreeGrafter"/>
</dbReference>
<dbReference type="eggNOG" id="COG1934">
    <property type="taxonomic scope" value="Bacteria"/>
</dbReference>
<dbReference type="GO" id="GO:0015920">
    <property type="term" value="P:lipopolysaccharide transport"/>
    <property type="evidence" value="ECO:0007669"/>
    <property type="project" value="TreeGrafter"/>
</dbReference>
<evidence type="ECO:0000313" key="5">
    <source>
        <dbReference type="Proteomes" id="UP000001816"/>
    </source>
</evidence>
<dbReference type="AlphaFoldDB" id="Q9A2G4"/>
<keyword evidence="5" id="KW-1185">Reference proteome</keyword>
<dbReference type="EMBL" id="AE005673">
    <property type="protein sequence ID" value="AAK25563.1"/>
    <property type="molecule type" value="Genomic_DNA"/>
</dbReference>
<dbReference type="HOGENOM" id="CLU_095993_0_2_5"/>
<proteinExistence type="predicted"/>
<dbReference type="PANTHER" id="PTHR36504:SF1">
    <property type="entry name" value="LIPOPOLYSACCHARIDE EXPORT SYSTEM PROTEIN LPTA"/>
    <property type="match status" value="1"/>
</dbReference>
<evidence type="ECO:0000259" key="3">
    <source>
        <dbReference type="Pfam" id="PF03968"/>
    </source>
</evidence>
<gene>
    <name evidence="4" type="ordered locus">CC_3601</name>
</gene>
<name>Q9A2G4_CAUVC</name>
<dbReference type="PANTHER" id="PTHR36504">
    <property type="entry name" value="LIPOPOLYSACCHARIDE EXPORT SYSTEM PROTEIN LPTA"/>
    <property type="match status" value="1"/>
</dbReference>
<feature type="signal peptide" evidence="2">
    <location>
        <begin position="1"/>
        <end position="22"/>
    </location>
</feature>
<dbReference type="Pfam" id="PF03968">
    <property type="entry name" value="LptD_N"/>
    <property type="match status" value="1"/>
</dbReference>
<dbReference type="InterPro" id="IPR052037">
    <property type="entry name" value="LPS_export_LptA"/>
</dbReference>
<dbReference type="STRING" id="190650.CC_3601"/>
<dbReference type="PIR" id="G87695">
    <property type="entry name" value="G87695"/>
</dbReference>
<evidence type="ECO:0000256" key="2">
    <source>
        <dbReference type="SAM" id="SignalP"/>
    </source>
</evidence>
<evidence type="ECO:0000256" key="1">
    <source>
        <dbReference type="ARBA" id="ARBA00022729"/>
    </source>
</evidence>
<protein>
    <recommendedName>
        <fullName evidence="3">Organic solvent tolerance-like N-terminal domain-containing protein</fullName>
    </recommendedName>
</protein>
<dbReference type="KEGG" id="ccr:CC_3601"/>
<dbReference type="InterPro" id="IPR005653">
    <property type="entry name" value="OstA-like_N"/>
</dbReference>
<evidence type="ECO:0000313" key="4">
    <source>
        <dbReference type="EMBL" id="AAK25563.1"/>
    </source>
</evidence>
<dbReference type="PATRIC" id="fig|190650.5.peg.3604"/>
<dbReference type="Proteomes" id="UP000001816">
    <property type="component" value="Chromosome"/>
</dbReference>
<feature type="chain" id="PRO_5004322943" description="Organic solvent tolerance-like N-terminal domain-containing protein" evidence="2">
    <location>
        <begin position="23"/>
        <end position="189"/>
    </location>
</feature>
<dbReference type="GO" id="GO:0009279">
    <property type="term" value="C:cell outer membrane"/>
    <property type="evidence" value="ECO:0007669"/>
    <property type="project" value="TreeGrafter"/>
</dbReference>
<organism evidence="4 5">
    <name type="scientific">Caulobacter vibrioides (strain ATCC 19089 / CIP 103742 / CB 15)</name>
    <name type="common">Caulobacter crescentus</name>
    <dbReference type="NCBI Taxonomy" id="190650"/>
    <lineage>
        <taxon>Bacteria</taxon>
        <taxon>Pseudomonadati</taxon>
        <taxon>Pseudomonadota</taxon>
        <taxon>Alphaproteobacteria</taxon>
        <taxon>Caulobacterales</taxon>
        <taxon>Caulobacteraceae</taxon>
        <taxon>Caulobacter</taxon>
    </lineage>
</organism>
<dbReference type="BioCyc" id="CAULO:CC3601-MONOMER"/>
<sequence length="189" mass="20070">MVLMKRSTAAALTALILSGAGAGGAAYAQQGNSSAPVDVSADNQETINSKCLIIFTGNVEILQNRSRLRAEKVTIYNAKRPTAENANACGNAQRMEAEGGVYLVNEQQNARGDRAVYTFSNNTAVLTGDVILVKGNDVARGDRLTVNTKTNDAKLESTSTGRTATRRVRAVFYQDDTQTSDAPAAAEPR</sequence>
<dbReference type="GO" id="GO:0017089">
    <property type="term" value="F:glycolipid transfer activity"/>
    <property type="evidence" value="ECO:0007669"/>
    <property type="project" value="TreeGrafter"/>
</dbReference>
<reference evidence="4 5" key="1">
    <citation type="journal article" date="2001" name="Proc. Natl. Acad. Sci. U.S.A.">
        <title>Complete genome sequence of Caulobacter crescentus.</title>
        <authorList>
            <person name="Nierman W.C."/>
            <person name="Feldblyum T.V."/>
            <person name="Laub M.T."/>
            <person name="Paulsen I.T."/>
            <person name="Nelson K.E."/>
            <person name="Eisen J.A."/>
            <person name="Heidelberg J.F."/>
            <person name="Alley M.R."/>
            <person name="Ohta N."/>
            <person name="Maddock J.R."/>
            <person name="Potocka I."/>
            <person name="Nelson W.C."/>
            <person name="Newton A."/>
            <person name="Stephens C."/>
            <person name="Phadke N.D."/>
            <person name="Ely B."/>
            <person name="DeBoy R.T."/>
            <person name="Dodson R.J."/>
            <person name="Durkin A.S."/>
            <person name="Gwinn M.L."/>
            <person name="Haft D.H."/>
            <person name="Kolonay J.F."/>
            <person name="Smit J."/>
            <person name="Craven M.B."/>
            <person name="Khouri H."/>
            <person name="Shetty J."/>
            <person name="Berry K."/>
            <person name="Utterback T."/>
            <person name="Tran K."/>
            <person name="Wolf A."/>
            <person name="Vamathevan J."/>
            <person name="Ermolaeva M."/>
            <person name="White O."/>
            <person name="Salzberg S.L."/>
            <person name="Venter J.C."/>
            <person name="Shapiro L."/>
            <person name="Fraser C.M."/>
        </authorList>
    </citation>
    <scope>NUCLEOTIDE SEQUENCE [LARGE SCALE GENOMIC DNA]</scope>
    <source>
        <strain evidence="5">ATCC 19089 / CB15</strain>
    </source>
</reference>
<dbReference type="Gene3D" id="2.60.450.10">
    <property type="entry name" value="Lipopolysaccharide (LPS) transport protein A like domain"/>
    <property type="match status" value="1"/>
</dbReference>
<accession>Q9A2G4</accession>
<keyword evidence="1 2" id="KW-0732">Signal</keyword>
<dbReference type="EnsemblBacteria" id="AAK25563">
    <property type="protein sequence ID" value="AAK25563"/>
    <property type="gene ID" value="CC_3601"/>
</dbReference>